<evidence type="ECO:0000256" key="16">
    <source>
        <dbReference type="ARBA" id="ARBA00023014"/>
    </source>
</evidence>
<keyword evidence="17 20" id="KW-0472">Membrane</keyword>
<keyword evidence="13 20" id="KW-0249">Electron transport</keyword>
<evidence type="ECO:0000256" key="17">
    <source>
        <dbReference type="ARBA" id="ARBA00023136"/>
    </source>
</evidence>
<comment type="similarity">
    <text evidence="3">Belongs to the Rieske iron-sulfur protein family.</text>
</comment>
<feature type="transmembrane region" description="Helical" evidence="20">
    <location>
        <begin position="12"/>
        <end position="35"/>
    </location>
</feature>
<evidence type="ECO:0000256" key="18">
    <source>
        <dbReference type="ARBA" id="ARBA00023157"/>
    </source>
</evidence>
<reference evidence="23 24" key="1">
    <citation type="submission" date="2024-10" db="EMBL/GenBank/DDBJ databases">
        <title>The Natural Products Discovery Center: Release of the First 8490 Sequenced Strains for Exploring Actinobacteria Biosynthetic Diversity.</title>
        <authorList>
            <person name="Kalkreuter E."/>
            <person name="Kautsar S.A."/>
            <person name="Yang D."/>
            <person name="Bader C.D."/>
            <person name="Teijaro C.N."/>
            <person name="Fluegel L."/>
            <person name="Davis C.M."/>
            <person name="Simpson J.R."/>
            <person name="Lauterbach L."/>
            <person name="Steele A.D."/>
            <person name="Gui C."/>
            <person name="Meng S."/>
            <person name="Li G."/>
            <person name="Viehrig K."/>
            <person name="Ye F."/>
            <person name="Su P."/>
            <person name="Kiefer A.F."/>
            <person name="Nichols A."/>
            <person name="Cepeda A.J."/>
            <person name="Yan W."/>
            <person name="Fan B."/>
            <person name="Jiang Y."/>
            <person name="Adhikari A."/>
            <person name="Zheng C.-J."/>
            <person name="Schuster L."/>
            <person name="Cowan T.M."/>
            <person name="Smanski M.J."/>
            <person name="Chevrette M.G."/>
            <person name="De Carvalho L.P.S."/>
            <person name="Shen B."/>
        </authorList>
    </citation>
    <scope>NUCLEOTIDE SEQUENCE [LARGE SCALE GENOMIC DNA]</scope>
    <source>
        <strain evidence="23 24">NPDC077409</strain>
    </source>
</reference>
<protein>
    <recommendedName>
        <fullName evidence="6 20">Ubiquinol-cytochrome c reductase iron-sulfur subunit</fullName>
        <ecNumber evidence="5 20">7.1.1.8</ecNumber>
    </recommendedName>
</protein>
<keyword evidence="10" id="KW-0001">2Fe-2S</keyword>
<evidence type="ECO:0000313" key="24">
    <source>
        <dbReference type="Proteomes" id="UP001614338"/>
    </source>
</evidence>
<dbReference type="CDD" id="cd03470">
    <property type="entry name" value="Rieske_cytochrome_bc1"/>
    <property type="match status" value="1"/>
</dbReference>
<evidence type="ECO:0000256" key="20">
    <source>
        <dbReference type="RuleBase" id="RU004494"/>
    </source>
</evidence>
<dbReference type="RefSeq" id="WP_253501755.1">
    <property type="nucleotide sequence ID" value="NZ_JBITWC010000022.1"/>
</dbReference>
<evidence type="ECO:0000256" key="4">
    <source>
        <dbReference type="ARBA" id="ARBA00011649"/>
    </source>
</evidence>
<dbReference type="EMBL" id="JBITWC010000022">
    <property type="protein sequence ID" value="MFI8751075.1"/>
    <property type="molecule type" value="Genomic_DNA"/>
</dbReference>
<dbReference type="EC" id="7.1.1.8" evidence="5 20"/>
<keyword evidence="9 20" id="KW-0812">Transmembrane</keyword>
<keyword evidence="14 20" id="KW-1133">Transmembrane helix</keyword>
<keyword evidence="18" id="KW-1015">Disulfide bond</keyword>
<keyword evidence="12" id="KW-1278">Translocase</keyword>
<evidence type="ECO:0000256" key="14">
    <source>
        <dbReference type="ARBA" id="ARBA00022989"/>
    </source>
</evidence>
<keyword evidence="7 20" id="KW-0813">Transport</keyword>
<gene>
    <name evidence="23" type="primary">petA</name>
    <name evidence="23" type="ORF">ACIGG6_13870</name>
</gene>
<dbReference type="InterPro" id="IPR036922">
    <property type="entry name" value="Rieske_2Fe-2S_sf"/>
</dbReference>
<evidence type="ECO:0000256" key="11">
    <source>
        <dbReference type="ARBA" id="ARBA00022723"/>
    </source>
</evidence>
<dbReference type="InterPro" id="IPR019470">
    <property type="entry name" value="Ubiq_cytC_Rdtase_Fe-S_su_TAT"/>
</dbReference>
<dbReference type="InterPro" id="IPR006317">
    <property type="entry name" value="Ubiquinol_cyt_c_Rdtase_Fe-S-su"/>
</dbReference>
<dbReference type="Pfam" id="PF10399">
    <property type="entry name" value="UCR_Fe-S_N"/>
    <property type="match status" value="1"/>
</dbReference>
<comment type="caution">
    <text evidence="23">The sequence shown here is derived from an EMBL/GenBank/DDBJ whole genome shotgun (WGS) entry which is preliminary data.</text>
</comment>
<evidence type="ECO:0000256" key="7">
    <source>
        <dbReference type="ARBA" id="ARBA00022448"/>
    </source>
</evidence>
<dbReference type="Gene3D" id="2.102.10.10">
    <property type="entry name" value="Rieske [2Fe-2S] iron-sulphur domain"/>
    <property type="match status" value="1"/>
</dbReference>
<dbReference type="Gene3D" id="1.20.5.510">
    <property type="entry name" value="Single helix bin"/>
    <property type="match status" value="1"/>
</dbReference>
<keyword evidence="16" id="KW-0411">Iron-sulfur</keyword>
<evidence type="ECO:0000256" key="21">
    <source>
        <dbReference type="RuleBase" id="RU004497"/>
    </source>
</evidence>
<keyword evidence="8" id="KW-1003">Cell membrane</keyword>
<feature type="domain" description="Rieske" evidence="22">
    <location>
        <begin position="85"/>
        <end position="191"/>
    </location>
</feature>
<evidence type="ECO:0000256" key="13">
    <source>
        <dbReference type="ARBA" id="ARBA00022982"/>
    </source>
</evidence>
<dbReference type="Pfam" id="PF00355">
    <property type="entry name" value="Rieske"/>
    <property type="match status" value="1"/>
</dbReference>
<evidence type="ECO:0000313" key="23">
    <source>
        <dbReference type="EMBL" id="MFI8751075.1"/>
    </source>
</evidence>
<keyword evidence="24" id="KW-1185">Reference proteome</keyword>
<evidence type="ECO:0000256" key="15">
    <source>
        <dbReference type="ARBA" id="ARBA00023004"/>
    </source>
</evidence>
<evidence type="ECO:0000256" key="19">
    <source>
        <dbReference type="ARBA" id="ARBA00029351"/>
    </source>
</evidence>
<organism evidence="23 24">
    <name type="scientific">Vreelandella lionensis</name>
    <dbReference type="NCBI Taxonomy" id="1144478"/>
    <lineage>
        <taxon>Bacteria</taxon>
        <taxon>Pseudomonadati</taxon>
        <taxon>Pseudomonadota</taxon>
        <taxon>Gammaproteobacteria</taxon>
        <taxon>Oceanospirillales</taxon>
        <taxon>Halomonadaceae</taxon>
        <taxon>Vreelandella</taxon>
    </lineage>
</organism>
<comment type="subunit">
    <text evidence="4 21">The main subunits of complex b-c1 are: cytochrome b, cytochrome c1 and the Rieske protein.</text>
</comment>
<accession>A0ABW8BV32</accession>
<dbReference type="PROSITE" id="PS51318">
    <property type="entry name" value="TAT"/>
    <property type="match status" value="1"/>
</dbReference>
<dbReference type="Proteomes" id="UP001614338">
    <property type="component" value="Unassembled WGS sequence"/>
</dbReference>
<comment type="miscellaneous">
    <text evidence="20">The Rieske protein is a high potential 2Fe-2S protein.</text>
</comment>
<comment type="function">
    <text evidence="1">Component of the ubiquinol-cytochrome c reductase complex (complex III or cytochrome b-c1 complex), which is a respiratory chain that generates an electrochemical potential coupled to ATP synthesis.</text>
</comment>
<evidence type="ECO:0000256" key="8">
    <source>
        <dbReference type="ARBA" id="ARBA00022475"/>
    </source>
</evidence>
<evidence type="ECO:0000256" key="12">
    <source>
        <dbReference type="ARBA" id="ARBA00022967"/>
    </source>
</evidence>
<evidence type="ECO:0000256" key="3">
    <source>
        <dbReference type="ARBA" id="ARBA00010651"/>
    </source>
</evidence>
<dbReference type="SUPFAM" id="SSF50022">
    <property type="entry name" value="ISP domain"/>
    <property type="match status" value="1"/>
</dbReference>
<name>A0ABW8BV32_9GAMM</name>
<evidence type="ECO:0000256" key="6">
    <source>
        <dbReference type="ARBA" id="ARBA00019816"/>
    </source>
</evidence>
<keyword evidence="15" id="KW-0408">Iron</keyword>
<evidence type="ECO:0000256" key="5">
    <source>
        <dbReference type="ARBA" id="ARBA00012951"/>
    </source>
</evidence>
<dbReference type="PANTHER" id="PTHR10134">
    <property type="entry name" value="CYTOCHROME B-C1 COMPLEX SUBUNIT RIESKE, MITOCHONDRIAL"/>
    <property type="match status" value="1"/>
</dbReference>
<sequence>MADNGVNKGRRRFLVGATSVVGAVGAVGVAVPFVASWQPSAKARAAGAPVQADISKLEPGQRMTVEWRGRPIWIINRTPEMIERTEALGADSLADPESEVPQQPTYIQGGLRSIKPEIGVLIGICTHLGCSPLFRPEPDAEGVGVDNWPGGFFCPCHGSRFDLAGRVFSNVPAPTNLEVPPYRFESDDIIVIGEDEESA</sequence>
<dbReference type="InterPro" id="IPR017941">
    <property type="entry name" value="Rieske_2Fe-2S"/>
</dbReference>
<comment type="catalytic activity">
    <reaction evidence="19 20">
        <text>a quinol + 2 Fe(III)-[cytochrome c](out) = a quinone + 2 Fe(II)-[cytochrome c](out) + 2 H(+)(out)</text>
        <dbReference type="Rhea" id="RHEA:11484"/>
        <dbReference type="Rhea" id="RHEA-COMP:10350"/>
        <dbReference type="Rhea" id="RHEA-COMP:14399"/>
        <dbReference type="ChEBI" id="CHEBI:15378"/>
        <dbReference type="ChEBI" id="CHEBI:24646"/>
        <dbReference type="ChEBI" id="CHEBI:29033"/>
        <dbReference type="ChEBI" id="CHEBI:29034"/>
        <dbReference type="ChEBI" id="CHEBI:132124"/>
        <dbReference type="EC" id="7.1.1.8"/>
    </reaction>
</comment>
<dbReference type="NCBIfam" id="TIGR01416">
    <property type="entry name" value="Rieske_proteo"/>
    <property type="match status" value="1"/>
</dbReference>
<dbReference type="PROSITE" id="PS51296">
    <property type="entry name" value="RIESKE"/>
    <property type="match status" value="1"/>
</dbReference>
<comment type="cofactor">
    <cofactor evidence="20">
        <name>[2Fe-2S] cluster</name>
        <dbReference type="ChEBI" id="CHEBI:190135"/>
    </cofactor>
    <text evidence="20">Binds 1 [2Fe-2S] cluster per subunit.</text>
</comment>
<evidence type="ECO:0000256" key="10">
    <source>
        <dbReference type="ARBA" id="ARBA00022714"/>
    </source>
</evidence>
<proteinExistence type="inferred from homology"/>
<dbReference type="InterPro" id="IPR005805">
    <property type="entry name" value="Rieske_Fe-S_prot_C"/>
</dbReference>
<dbReference type="InterPro" id="IPR006311">
    <property type="entry name" value="TAT_signal"/>
</dbReference>
<evidence type="ECO:0000256" key="9">
    <source>
        <dbReference type="ARBA" id="ARBA00022692"/>
    </source>
</evidence>
<evidence type="ECO:0000256" key="2">
    <source>
        <dbReference type="ARBA" id="ARBA00004162"/>
    </source>
</evidence>
<keyword evidence="11" id="KW-0479">Metal-binding</keyword>
<dbReference type="PRINTS" id="PR00162">
    <property type="entry name" value="RIESKE"/>
</dbReference>
<dbReference type="InterPro" id="IPR014349">
    <property type="entry name" value="Rieske_Fe-S_prot"/>
</dbReference>
<comment type="subcellular location">
    <subcellularLocation>
        <location evidence="2">Cell membrane</location>
        <topology evidence="2">Single-pass membrane protein</topology>
    </subcellularLocation>
</comment>
<evidence type="ECO:0000259" key="22">
    <source>
        <dbReference type="PROSITE" id="PS51296"/>
    </source>
</evidence>
<evidence type="ECO:0000256" key="1">
    <source>
        <dbReference type="ARBA" id="ARBA00002444"/>
    </source>
</evidence>